<dbReference type="Pfam" id="PF03205">
    <property type="entry name" value="MobB"/>
    <property type="match status" value="1"/>
</dbReference>
<dbReference type="SUPFAM" id="SSF52540">
    <property type="entry name" value="P-loop containing nucleoside triphosphate hydrolases"/>
    <property type="match status" value="1"/>
</dbReference>
<dbReference type="GO" id="GO:0006777">
    <property type="term" value="P:Mo-molybdopterin cofactor biosynthetic process"/>
    <property type="evidence" value="ECO:0007669"/>
    <property type="project" value="InterPro"/>
</dbReference>
<keyword evidence="3" id="KW-1185">Reference proteome</keyword>
<dbReference type="GO" id="GO:0005525">
    <property type="term" value="F:GTP binding"/>
    <property type="evidence" value="ECO:0007669"/>
    <property type="project" value="InterPro"/>
</dbReference>
<reference evidence="2 3" key="1">
    <citation type="submission" date="2018-01" db="EMBL/GenBank/DDBJ databases">
        <title>Genomic Sequence of Chromobacterium MWU13-2610 from wild cranberry bogs within the Cape Cod National Seashore.</title>
        <authorList>
            <person name="O'Hara-Hanley K."/>
            <person name="Soby S."/>
            <person name="Harrison A."/>
        </authorList>
    </citation>
    <scope>NUCLEOTIDE SEQUENCE [LARGE SCALE GENOMIC DNA]</scope>
    <source>
        <strain evidence="2 3">MWU13-2610</strain>
    </source>
</reference>
<dbReference type="EMBL" id="PPTF01000085">
    <property type="protein sequence ID" value="POA97008.1"/>
    <property type="molecule type" value="Genomic_DNA"/>
</dbReference>
<dbReference type="PANTHER" id="PTHR40072:SF1">
    <property type="entry name" value="MOLYBDOPTERIN-GUANINE DINUCLEOTIDE BIOSYNTHESIS ADAPTER PROTEIN"/>
    <property type="match status" value="1"/>
</dbReference>
<evidence type="ECO:0000259" key="1">
    <source>
        <dbReference type="Pfam" id="PF03205"/>
    </source>
</evidence>
<dbReference type="InterPro" id="IPR027417">
    <property type="entry name" value="P-loop_NTPase"/>
</dbReference>
<dbReference type="PANTHER" id="PTHR40072">
    <property type="entry name" value="MOLYBDOPTERIN-GUANINE DINUCLEOTIDE BIOSYNTHESIS ADAPTER PROTEIN-RELATED"/>
    <property type="match status" value="1"/>
</dbReference>
<sequence>MSANHSIVLGICGTSGSGKTTLLEAVLPKLREAGLVVSVIKHSHHDLQLDAPGKDSFRHRQAGACEVMVVSPHRFGLFAETAAELTLDQQLSRLSPCDLVLLEGHKAQPVPKLEIYRTALGKPPLFASDPSIIAVASDVALNAPCPVLDLNHPEAVARFIVGWLARRKAAAPRA</sequence>
<name>A0A2K4MIW5_9NEIS</name>
<protein>
    <submittedName>
        <fullName evidence="2">Molybdopterin-guanine dinucleotide biosynthesis protein B</fullName>
    </submittedName>
</protein>
<evidence type="ECO:0000313" key="2">
    <source>
        <dbReference type="EMBL" id="POA97008.1"/>
    </source>
</evidence>
<comment type="caution">
    <text evidence="2">The sequence shown here is derived from an EMBL/GenBank/DDBJ whole genome shotgun (WGS) entry which is preliminary data.</text>
</comment>
<dbReference type="CDD" id="cd03116">
    <property type="entry name" value="MobB"/>
    <property type="match status" value="1"/>
</dbReference>
<dbReference type="InterPro" id="IPR052539">
    <property type="entry name" value="MGD_biosynthesis_adapter"/>
</dbReference>
<dbReference type="AlphaFoldDB" id="A0A2K4MIW5"/>
<evidence type="ECO:0000313" key="3">
    <source>
        <dbReference type="Proteomes" id="UP000236416"/>
    </source>
</evidence>
<dbReference type="Proteomes" id="UP000236416">
    <property type="component" value="Unassembled WGS sequence"/>
</dbReference>
<gene>
    <name evidence="2" type="primary">mobB</name>
    <name evidence="2" type="ORF">C2134_18825</name>
</gene>
<organism evidence="2 3">
    <name type="scientific">Chromobacterium sinusclupearum</name>
    <dbReference type="NCBI Taxonomy" id="2077146"/>
    <lineage>
        <taxon>Bacteria</taxon>
        <taxon>Pseudomonadati</taxon>
        <taxon>Pseudomonadota</taxon>
        <taxon>Betaproteobacteria</taxon>
        <taxon>Neisseriales</taxon>
        <taxon>Chromobacteriaceae</taxon>
        <taxon>Chromobacterium</taxon>
    </lineage>
</organism>
<accession>A0A2K4MIW5</accession>
<feature type="domain" description="Molybdopterin-guanine dinucleotide biosynthesis protein B (MobB)" evidence="1">
    <location>
        <begin position="8"/>
        <end position="138"/>
    </location>
</feature>
<dbReference type="NCBIfam" id="TIGR00176">
    <property type="entry name" value="mobB"/>
    <property type="match status" value="1"/>
</dbReference>
<dbReference type="RefSeq" id="WP_103321623.1">
    <property type="nucleotide sequence ID" value="NZ_PPTF01000085.1"/>
</dbReference>
<proteinExistence type="predicted"/>
<dbReference type="Gene3D" id="3.40.50.300">
    <property type="entry name" value="P-loop containing nucleotide triphosphate hydrolases"/>
    <property type="match status" value="1"/>
</dbReference>
<dbReference type="InterPro" id="IPR004435">
    <property type="entry name" value="MobB_dom"/>
</dbReference>